<evidence type="ECO:0000259" key="6">
    <source>
        <dbReference type="Pfam" id="PF04234"/>
    </source>
</evidence>
<sequence length="136" mass="14714">MESWMVSALKRIMAGSVLLMAMAASLHSAPALAHAMLVKAEPPRRAVLTVTPGQVRLWFNEEVEKDYAALTVLDAGKTPVTDAKPTIAPDDPRAIVLPLPELAAGKYTVKFRVLSVDGHVVDSSYDFTVKSKAQEK</sequence>
<proteinExistence type="predicted"/>
<keyword evidence="3 5" id="KW-0732">Signal</keyword>
<keyword evidence="2" id="KW-0479">Metal-binding</keyword>
<evidence type="ECO:0000313" key="7">
    <source>
        <dbReference type="EMBL" id="SDQ35821.1"/>
    </source>
</evidence>
<evidence type="ECO:0000256" key="5">
    <source>
        <dbReference type="SAM" id="SignalP"/>
    </source>
</evidence>
<keyword evidence="9" id="KW-1185">Reference proteome</keyword>
<evidence type="ECO:0000256" key="2">
    <source>
        <dbReference type="ARBA" id="ARBA00022723"/>
    </source>
</evidence>
<dbReference type="InterPro" id="IPR014756">
    <property type="entry name" value="Ig_E-set"/>
</dbReference>
<evidence type="ECO:0000256" key="4">
    <source>
        <dbReference type="ARBA" id="ARBA00023008"/>
    </source>
</evidence>
<gene>
    <name evidence="7" type="ORF">SAMN05216402_0541</name>
    <name evidence="8" type="ORF">SAMN05216402_3249</name>
</gene>
<organism evidence="8 9">
    <name type="scientific">Nitrosospira multiformis</name>
    <dbReference type="NCBI Taxonomy" id="1231"/>
    <lineage>
        <taxon>Bacteria</taxon>
        <taxon>Pseudomonadati</taxon>
        <taxon>Pseudomonadota</taxon>
        <taxon>Betaproteobacteria</taxon>
        <taxon>Nitrosomonadales</taxon>
        <taxon>Nitrosomonadaceae</taxon>
        <taxon>Nitrosospira</taxon>
    </lineage>
</organism>
<dbReference type="EMBL" id="FNKY01000001">
    <property type="protein sequence ID" value="SDR01307.1"/>
    <property type="molecule type" value="Genomic_DNA"/>
</dbReference>
<evidence type="ECO:0000256" key="3">
    <source>
        <dbReference type="ARBA" id="ARBA00022729"/>
    </source>
</evidence>
<dbReference type="Gene3D" id="2.60.40.1220">
    <property type="match status" value="1"/>
</dbReference>
<feature type="signal peptide" evidence="5">
    <location>
        <begin position="1"/>
        <end position="33"/>
    </location>
</feature>
<feature type="domain" description="CopC" evidence="6">
    <location>
        <begin position="34"/>
        <end position="129"/>
    </location>
</feature>
<name>A0ABY0TLD4_9PROT</name>
<evidence type="ECO:0000256" key="1">
    <source>
        <dbReference type="ARBA" id="ARBA00004196"/>
    </source>
</evidence>
<reference evidence="8 9" key="1">
    <citation type="submission" date="2016-10" db="EMBL/GenBank/DDBJ databases">
        <authorList>
            <person name="Varghese N."/>
            <person name="Submissions S."/>
        </authorList>
    </citation>
    <scope>NUCLEOTIDE SEQUENCE [LARGE SCALE GENOMIC DNA]</scope>
    <source>
        <strain evidence="8 9">Nl1</strain>
    </source>
</reference>
<dbReference type="PANTHER" id="PTHR34820:SF4">
    <property type="entry name" value="INNER MEMBRANE PROTEIN YEBZ"/>
    <property type="match status" value="1"/>
</dbReference>
<dbReference type="InterPro" id="IPR032694">
    <property type="entry name" value="CopC/D"/>
</dbReference>
<comment type="subcellular location">
    <subcellularLocation>
        <location evidence="1">Cell envelope</location>
    </subcellularLocation>
</comment>
<dbReference type="InterPro" id="IPR014755">
    <property type="entry name" value="Cu-Rt/internalin_Ig-like"/>
</dbReference>
<dbReference type="Pfam" id="PF04234">
    <property type="entry name" value="CopC"/>
    <property type="match status" value="1"/>
</dbReference>
<dbReference type="RefSeq" id="WP_074630677.1">
    <property type="nucleotide sequence ID" value="NZ_FNKY01000001.1"/>
</dbReference>
<dbReference type="Proteomes" id="UP000183471">
    <property type="component" value="Unassembled WGS sequence"/>
</dbReference>
<dbReference type="PANTHER" id="PTHR34820">
    <property type="entry name" value="INNER MEMBRANE PROTEIN YEBZ"/>
    <property type="match status" value="1"/>
</dbReference>
<dbReference type="EMBL" id="FNKY01000001">
    <property type="protein sequence ID" value="SDQ35821.1"/>
    <property type="molecule type" value="Genomic_DNA"/>
</dbReference>
<protein>
    <recommendedName>
        <fullName evidence="6">CopC domain-containing protein</fullName>
    </recommendedName>
</protein>
<feature type="chain" id="PRO_5045034084" description="CopC domain-containing protein" evidence="5">
    <location>
        <begin position="34"/>
        <end position="136"/>
    </location>
</feature>
<evidence type="ECO:0000313" key="9">
    <source>
        <dbReference type="Proteomes" id="UP000183471"/>
    </source>
</evidence>
<dbReference type="SUPFAM" id="SSF81296">
    <property type="entry name" value="E set domains"/>
    <property type="match status" value="1"/>
</dbReference>
<evidence type="ECO:0000313" key="8">
    <source>
        <dbReference type="EMBL" id="SDR01307.1"/>
    </source>
</evidence>
<comment type="caution">
    <text evidence="8">The sequence shown here is derived from an EMBL/GenBank/DDBJ whole genome shotgun (WGS) entry which is preliminary data.</text>
</comment>
<keyword evidence="4" id="KW-0186">Copper</keyword>
<dbReference type="InterPro" id="IPR007348">
    <property type="entry name" value="CopC_dom"/>
</dbReference>
<accession>A0ABY0TLD4</accession>